<dbReference type="Proteomes" id="UP000306477">
    <property type="component" value="Unassembled WGS sequence"/>
</dbReference>
<dbReference type="PRINTS" id="PR00411">
    <property type="entry name" value="PNDRDTASEI"/>
</dbReference>
<dbReference type="SUPFAM" id="SSF51905">
    <property type="entry name" value="FAD/NAD(P)-binding domain"/>
    <property type="match status" value="1"/>
</dbReference>
<dbReference type="EMBL" id="SLUB01000008">
    <property type="protein sequence ID" value="THE13612.1"/>
    <property type="molecule type" value="Genomic_DNA"/>
</dbReference>
<proteinExistence type="predicted"/>
<organism evidence="1 2">
    <name type="scientific">Bacillus timonensis</name>
    <dbReference type="NCBI Taxonomy" id="1033734"/>
    <lineage>
        <taxon>Bacteria</taxon>
        <taxon>Bacillati</taxon>
        <taxon>Bacillota</taxon>
        <taxon>Bacilli</taxon>
        <taxon>Bacillales</taxon>
        <taxon>Bacillaceae</taxon>
        <taxon>Bacillus</taxon>
    </lineage>
</organism>
<dbReference type="GO" id="GO:0008734">
    <property type="term" value="F:L-aspartate oxidase activity"/>
    <property type="evidence" value="ECO:0007669"/>
    <property type="project" value="InterPro"/>
</dbReference>
<dbReference type="Gene3D" id="3.50.50.60">
    <property type="entry name" value="FAD/NAD(P)-binding domain"/>
    <property type="match status" value="1"/>
</dbReference>
<dbReference type="GO" id="GO:0009435">
    <property type="term" value="P:NAD+ biosynthetic process"/>
    <property type="evidence" value="ECO:0007669"/>
    <property type="project" value="InterPro"/>
</dbReference>
<evidence type="ECO:0000313" key="2">
    <source>
        <dbReference type="Proteomes" id="UP000306477"/>
    </source>
</evidence>
<reference evidence="1 2" key="1">
    <citation type="journal article" date="2019" name="Indoor Air">
        <title>Impacts of indoor surface finishes on bacterial viability.</title>
        <authorList>
            <person name="Hu J."/>
            <person name="Maamar S.B."/>
            <person name="Glawe A.J."/>
            <person name="Gottel N."/>
            <person name="Gilbert J.A."/>
            <person name="Hartmann E.M."/>
        </authorList>
    </citation>
    <scope>NUCLEOTIDE SEQUENCE [LARGE SCALE GENOMIC DNA]</scope>
    <source>
        <strain evidence="1 2">AF060A6</strain>
    </source>
</reference>
<dbReference type="PANTHER" id="PTHR42716">
    <property type="entry name" value="L-ASPARTATE OXIDASE"/>
    <property type="match status" value="1"/>
</dbReference>
<protein>
    <submittedName>
        <fullName evidence="1">FAD-dependent oxidoreductase</fullName>
    </submittedName>
</protein>
<evidence type="ECO:0000313" key="1">
    <source>
        <dbReference type="EMBL" id="THE13612.1"/>
    </source>
</evidence>
<dbReference type="OrthoDB" id="615715at2"/>
<dbReference type="AlphaFoldDB" id="A0A4S3PX39"/>
<dbReference type="InterPro" id="IPR036188">
    <property type="entry name" value="FAD/NAD-bd_sf"/>
</dbReference>
<dbReference type="Pfam" id="PF12831">
    <property type="entry name" value="FAD_oxidored"/>
    <property type="match status" value="1"/>
</dbReference>
<dbReference type="PANTHER" id="PTHR42716:SF1">
    <property type="entry name" value="SLL0471 PROTEIN"/>
    <property type="match status" value="1"/>
</dbReference>
<dbReference type="InterPro" id="IPR005288">
    <property type="entry name" value="NadB"/>
</dbReference>
<keyword evidence="2" id="KW-1185">Reference proteome</keyword>
<gene>
    <name evidence="1" type="ORF">E1I69_06775</name>
</gene>
<sequence>MVVFHELQADIVIVGAGIGGCAAALSALQSGKTVLLTEETKWIGGQITNQGVPPDEHPWIESFGATRSYRTFRKKIREYYLTNFQVLNTERINDQFNPGSAIVSKISHEPRVALRVLYDMLAPYLSNGKLTLLSEYKIITAETDQDYVQAVTVQHSSSGNTYHLKGKYFLDATEMGDVLPLAGVEYVIGAESQDETAEAHAPKDAEPFNMQAFTYCFAIDHIDGENHTIEKPAQYEFWKNYQAEFWPAKQLSWWGVVPHTLEPIEYSLFYEPNRFSLWNYRRIIDKNNFEEGTFQSDITIVNWPQNDYWLGPIIDVTEEEKEKHLNNAKQLSLSLLYWMQTEAPRPDGGKGYPGIRLRKDILGTEDGLAMYPYIRESRRIKAQFTVKEQHVSGELEGKESATYFPDSVGIGSYRLDLHPSTGMNTYIDFSSHPFQIPLGSLLPIRVKNLLPASKNIGTTHITNGCYRLHPVEWNIGEAAGHLAAYCIDHDIIPHEVRHIEEKLKDFQSRLVKAGIELEWPKIYKI</sequence>
<dbReference type="STRING" id="1033734.GCA_000285535_00315"/>
<name>A0A4S3PX39_9BACI</name>
<comment type="caution">
    <text evidence="1">The sequence shown here is derived from an EMBL/GenBank/DDBJ whole genome shotgun (WGS) entry which is preliminary data.</text>
</comment>
<dbReference type="RefSeq" id="WP_136378845.1">
    <property type="nucleotide sequence ID" value="NZ_SLUB01000008.1"/>
</dbReference>
<accession>A0A4S3PX39</accession>